<keyword evidence="2" id="KW-0342">GTP-binding</keyword>
<evidence type="ECO:0000256" key="1">
    <source>
        <dbReference type="ARBA" id="ARBA00022741"/>
    </source>
</evidence>
<reference evidence="4" key="1">
    <citation type="submission" date="2025-08" db="UniProtKB">
        <authorList>
            <consortium name="Ensembl"/>
        </authorList>
    </citation>
    <scope>IDENTIFICATION</scope>
</reference>
<sequence length="96" mass="11020">MLSALKKLVGSEPPVPPREKNIPAGLQSMNQSLQRRFAKGVQYNMKIVIRGDRNTGKSTLWQRLQGGKFQEEYIPTQEIQVTSIHWNYKSTTFNDL</sequence>
<keyword evidence="1" id="KW-0547">Nucleotide-binding</keyword>
<dbReference type="PANTHER" id="PTHR14932:SF1">
    <property type="entry name" value="RAB-LIKE PROTEIN 6"/>
    <property type="match status" value="1"/>
</dbReference>
<dbReference type="SUPFAM" id="SSF52540">
    <property type="entry name" value="P-loop containing nucleoside triphosphate hydrolases"/>
    <property type="match status" value="1"/>
</dbReference>
<organism evidence="4 5">
    <name type="scientific">Astyanax mexicanus</name>
    <name type="common">Blind cave fish</name>
    <name type="synonym">Astyanax fasciatus mexicanus</name>
    <dbReference type="NCBI Taxonomy" id="7994"/>
    <lineage>
        <taxon>Eukaryota</taxon>
        <taxon>Metazoa</taxon>
        <taxon>Chordata</taxon>
        <taxon>Craniata</taxon>
        <taxon>Vertebrata</taxon>
        <taxon>Euteleostomi</taxon>
        <taxon>Actinopterygii</taxon>
        <taxon>Neopterygii</taxon>
        <taxon>Teleostei</taxon>
        <taxon>Ostariophysi</taxon>
        <taxon>Characiformes</taxon>
        <taxon>Characoidei</taxon>
        <taxon>Acestrorhamphidae</taxon>
        <taxon>Acestrorhamphinae</taxon>
        <taxon>Astyanax</taxon>
    </lineage>
</organism>
<dbReference type="AlphaFoldDB" id="A0A8B9H0D9"/>
<dbReference type="InterPro" id="IPR027417">
    <property type="entry name" value="P-loop_NTPase"/>
</dbReference>
<dbReference type="GO" id="GO:0005634">
    <property type="term" value="C:nucleus"/>
    <property type="evidence" value="ECO:0007669"/>
    <property type="project" value="TreeGrafter"/>
</dbReference>
<evidence type="ECO:0000313" key="4">
    <source>
        <dbReference type="Ensembl" id="ENSAMXP00005006018.1"/>
    </source>
</evidence>
<dbReference type="Pfam" id="PF00025">
    <property type="entry name" value="Arf"/>
    <property type="match status" value="1"/>
</dbReference>
<name>A0A8B9H0D9_ASTMX</name>
<dbReference type="InterPro" id="IPR040385">
    <property type="entry name" value="RABL6"/>
</dbReference>
<dbReference type="Proteomes" id="UP000694621">
    <property type="component" value="Unplaced"/>
</dbReference>
<evidence type="ECO:0000256" key="2">
    <source>
        <dbReference type="ARBA" id="ARBA00023134"/>
    </source>
</evidence>
<feature type="region of interest" description="Disordered" evidence="3">
    <location>
        <begin position="1"/>
        <end position="23"/>
    </location>
</feature>
<accession>A0A8B9H0D9</accession>
<dbReference type="PANTHER" id="PTHR14932">
    <property type="entry name" value="RAS GTPASE-RELATED"/>
    <property type="match status" value="1"/>
</dbReference>
<proteinExistence type="predicted"/>
<dbReference type="InterPro" id="IPR006689">
    <property type="entry name" value="Small_GTPase_ARF/SAR"/>
</dbReference>
<evidence type="ECO:0000256" key="3">
    <source>
        <dbReference type="SAM" id="MobiDB-lite"/>
    </source>
</evidence>
<evidence type="ECO:0008006" key="6">
    <source>
        <dbReference type="Google" id="ProtNLM"/>
    </source>
</evidence>
<protein>
    <recommendedName>
        <fullName evidence="6">RAB, member RAS oncogene family-like 6b</fullName>
    </recommendedName>
</protein>
<dbReference type="Gene3D" id="3.40.50.300">
    <property type="entry name" value="P-loop containing nucleotide triphosphate hydrolases"/>
    <property type="match status" value="1"/>
</dbReference>
<dbReference type="Ensembl" id="ENSAMXT00005006836.1">
    <property type="protein sequence ID" value="ENSAMXP00005006018.1"/>
    <property type="gene ID" value="ENSAMXG00005003608.1"/>
</dbReference>
<evidence type="ECO:0000313" key="5">
    <source>
        <dbReference type="Proteomes" id="UP000694621"/>
    </source>
</evidence>
<dbReference type="GO" id="GO:0005829">
    <property type="term" value="C:cytosol"/>
    <property type="evidence" value="ECO:0007669"/>
    <property type="project" value="TreeGrafter"/>
</dbReference>
<dbReference type="GO" id="GO:0005525">
    <property type="term" value="F:GTP binding"/>
    <property type="evidence" value="ECO:0007669"/>
    <property type="project" value="InterPro"/>
</dbReference>